<keyword evidence="2" id="KW-0269">Exonuclease</keyword>
<keyword evidence="3" id="KW-1185">Reference proteome</keyword>
<dbReference type="EMBL" id="FNAK01000005">
    <property type="protein sequence ID" value="SDE18905.1"/>
    <property type="molecule type" value="Genomic_DNA"/>
</dbReference>
<dbReference type="InterPro" id="IPR011049">
    <property type="entry name" value="Serralysin-like_metalloprot_C"/>
</dbReference>
<proteinExistence type="predicted"/>
<protein>
    <submittedName>
        <fullName evidence="2">Endonuclease/Exonuclease/phosphatase family protein</fullName>
    </submittedName>
</protein>
<dbReference type="InterPro" id="IPR005135">
    <property type="entry name" value="Endo/exonuclease/phosphatase"/>
</dbReference>
<keyword evidence="2" id="KW-0540">Nuclease</keyword>
<dbReference type="PANTHER" id="PTHR42834:SF1">
    <property type="entry name" value="ENDONUCLEASE_EXONUCLEASE_PHOSPHATASE FAMILY PROTEIN (AFU_ORTHOLOGUE AFUA_3G09210)"/>
    <property type="match status" value="1"/>
</dbReference>
<dbReference type="PANTHER" id="PTHR42834">
    <property type="entry name" value="ENDONUCLEASE/EXONUCLEASE/PHOSPHATASE FAMILY PROTEIN (AFU_ORTHOLOGUE AFUA_3G09210)"/>
    <property type="match status" value="1"/>
</dbReference>
<evidence type="ECO:0000313" key="3">
    <source>
        <dbReference type="Proteomes" id="UP000183685"/>
    </source>
</evidence>
<dbReference type="SUPFAM" id="SSF51120">
    <property type="entry name" value="beta-Roll"/>
    <property type="match status" value="1"/>
</dbReference>
<keyword evidence="2" id="KW-0255">Endonuclease</keyword>
<dbReference type="PRINTS" id="PR00313">
    <property type="entry name" value="CABNDNGRPT"/>
</dbReference>
<dbReference type="PROSITE" id="PS00330">
    <property type="entry name" value="HEMOLYSIN_CALCIUM"/>
    <property type="match status" value="1"/>
</dbReference>
<dbReference type="AlphaFoldDB" id="A0A1G7AY22"/>
<dbReference type="Gene3D" id="2.150.10.10">
    <property type="entry name" value="Serralysin-like metalloprotease, C-terminal"/>
    <property type="match status" value="1"/>
</dbReference>
<dbReference type="RefSeq" id="WP_068307206.1">
    <property type="nucleotide sequence ID" value="NZ_FNAK01000005.1"/>
</dbReference>
<dbReference type="SUPFAM" id="SSF56219">
    <property type="entry name" value="DNase I-like"/>
    <property type="match status" value="1"/>
</dbReference>
<dbReference type="Proteomes" id="UP000183685">
    <property type="component" value="Unassembled WGS sequence"/>
</dbReference>
<accession>A0A1G7AY22</accession>
<dbReference type="InterPro" id="IPR036691">
    <property type="entry name" value="Endo/exonu/phosph_ase_sf"/>
</dbReference>
<reference evidence="2 3" key="1">
    <citation type="submission" date="2016-10" db="EMBL/GenBank/DDBJ databases">
        <authorList>
            <person name="de Groot N.N."/>
        </authorList>
    </citation>
    <scope>NUCLEOTIDE SEQUENCE [LARGE SCALE GENOMIC DNA]</scope>
    <source>
        <strain evidence="2 3">CGMCC 1.9109</strain>
    </source>
</reference>
<dbReference type="GO" id="GO:0004519">
    <property type="term" value="F:endonuclease activity"/>
    <property type="evidence" value="ECO:0007669"/>
    <property type="project" value="UniProtKB-KW"/>
</dbReference>
<feature type="domain" description="Endonuclease/exonuclease/phosphatase" evidence="1">
    <location>
        <begin position="473"/>
        <end position="724"/>
    </location>
</feature>
<keyword evidence="2" id="KW-0378">Hydrolase</keyword>
<evidence type="ECO:0000259" key="1">
    <source>
        <dbReference type="Pfam" id="PF03372"/>
    </source>
</evidence>
<dbReference type="GO" id="GO:0004527">
    <property type="term" value="F:exonuclease activity"/>
    <property type="evidence" value="ECO:0007669"/>
    <property type="project" value="UniProtKB-KW"/>
</dbReference>
<evidence type="ECO:0000313" key="2">
    <source>
        <dbReference type="EMBL" id="SDE18905.1"/>
    </source>
</evidence>
<dbReference type="STRING" id="637679.GCA_001550055_03405"/>
<organism evidence="2 3">
    <name type="scientific">Kordiimonas lacus</name>
    <dbReference type="NCBI Taxonomy" id="637679"/>
    <lineage>
        <taxon>Bacteria</taxon>
        <taxon>Pseudomonadati</taxon>
        <taxon>Pseudomonadota</taxon>
        <taxon>Alphaproteobacteria</taxon>
        <taxon>Kordiimonadales</taxon>
        <taxon>Kordiimonadaceae</taxon>
        <taxon>Kordiimonas</taxon>
    </lineage>
</organism>
<dbReference type="InterPro" id="IPR018511">
    <property type="entry name" value="Hemolysin-typ_Ca-bd_CS"/>
</dbReference>
<sequence>MSIIASQDFNDLDGNSTYTTDSVADGEALTNAGASHDSADPLDLGFETRWFATRSNETGPVTNESSDFIGVNSYAGTNAPNVGADGTVVGADEKNFEFNDGDGQLMLIFDPVDLTGHSDVALSLDYWITSTGYESNDNFSVAITDGTTTVSLLSLGEPGLEGQASADDGSANWNGFITALDQIIADNGMDASQIQLMVSADTNSGSENIFVDNIKFESDVVLTPDVIATALSADGDLNLLDFTQDSTDGWSLGDAFSEMQRGVTSNIPFSLADDSAGTYEPDTLGIVDAGDTNPFFGITDTVNSQNSGPMTATWTFDITGASTPYVSMDLAAMGDFESDDTLIVTASIDGGDPITVLELAIDEDGSLTYTMEGGAIVTLNDPALVDGTGVALTNDFQTFFKALGDAGNELVLTVTASTNGGSEAFAFNNIVVTDGKPAYGFDVDNTNGGGGDPGPEPEVTLLAGDAEHLTAASYNIAGVANFGTGELANNAAEVAGHIVTNMLAPDIIGLQEVSNAHTVEQLDAIVDAIAAAGGPEYGYVYEEVTQAGSGGVTAIASAILYRVDRVDYVEGSADLLTEVDYGSSFPRFPLKADFTFNGEVFTIIDVHLKSGSKGTDPDTNDDAADRLVQADQLNTLLDELLDANADANILVLGDFNDIKRTEPMVELQDDEVWNIVGESAPGDDTTTRYGDVIDHIMLSDSLQASAQIDYVHVNADFGQPASDHDPVITRILVRTEAVEDFTATSFAATADEAAATAVSLENAGHLADYFDPSGVSIDQIVLLQNGDDDFLLQVETSDGWAAFAFDNVGSMGTDATANLIELLGSLDDAGLPVSDATVGVLGADGYSYMDLTYSDAWNGHAQVTQTTGTNGSDLLFGTNNRDSYTEVLKGANGSDFLFGGRGEDELMGGHGGDTYYYRLGDGDDLITDKGKEGDGTDTLMFGDGITAADLTLVADGSGGWLLTIDDGSSDGSTITLDNHQDDFGGIDAIQLADGTLLVDDNGFGLI</sequence>
<name>A0A1G7AY22_9PROT</name>
<dbReference type="OrthoDB" id="9773411at2"/>
<dbReference type="Gene3D" id="3.60.10.10">
    <property type="entry name" value="Endonuclease/exonuclease/phosphatase"/>
    <property type="match status" value="1"/>
</dbReference>
<dbReference type="Pfam" id="PF03372">
    <property type="entry name" value="Exo_endo_phos"/>
    <property type="match status" value="1"/>
</dbReference>
<gene>
    <name evidence="2" type="ORF">SAMN04488071_2240</name>
</gene>